<dbReference type="PANTHER" id="PTHR11803">
    <property type="entry name" value="2-IMINOBUTANOATE/2-IMINOPROPANOATE DEAMINASE RIDA"/>
    <property type="match status" value="1"/>
</dbReference>
<proteinExistence type="predicted"/>
<dbReference type="PANTHER" id="PTHR11803:SF39">
    <property type="entry name" value="2-IMINOBUTANOATE_2-IMINOPROPANOATE DEAMINASE"/>
    <property type="match status" value="1"/>
</dbReference>
<accession>A0A2K9NIK4</accession>
<dbReference type="EMBL" id="CP025612">
    <property type="protein sequence ID" value="AUN32416.1"/>
    <property type="molecule type" value="Genomic_DNA"/>
</dbReference>
<dbReference type="KEGG" id="ncb:C0V82_18775"/>
<gene>
    <name evidence="1" type="ORF">C0V82_18775</name>
</gene>
<dbReference type="AlphaFoldDB" id="A0A2K9NIK4"/>
<dbReference type="SUPFAM" id="SSF55298">
    <property type="entry name" value="YjgF-like"/>
    <property type="match status" value="1"/>
</dbReference>
<dbReference type="InterPro" id="IPR035959">
    <property type="entry name" value="RutC-like_sf"/>
</dbReference>
<dbReference type="RefSeq" id="WP_102113954.1">
    <property type="nucleotide sequence ID" value="NZ_BMGN01000007.1"/>
</dbReference>
<dbReference type="Pfam" id="PF01042">
    <property type="entry name" value="Ribonuc_L-PSP"/>
    <property type="match status" value="1"/>
</dbReference>
<keyword evidence="2" id="KW-1185">Reference proteome</keyword>
<dbReference type="GO" id="GO:0005829">
    <property type="term" value="C:cytosol"/>
    <property type="evidence" value="ECO:0007669"/>
    <property type="project" value="TreeGrafter"/>
</dbReference>
<dbReference type="OrthoDB" id="9809792at2"/>
<dbReference type="Gene3D" id="3.30.1330.40">
    <property type="entry name" value="RutC-like"/>
    <property type="match status" value="1"/>
</dbReference>
<name>A0A2K9NIK4_9PROT</name>
<evidence type="ECO:0000313" key="1">
    <source>
        <dbReference type="EMBL" id="AUN32416.1"/>
    </source>
</evidence>
<organism evidence="1 2">
    <name type="scientific">Niveispirillum cyanobacteriorum</name>
    <dbReference type="NCBI Taxonomy" id="1612173"/>
    <lineage>
        <taxon>Bacteria</taxon>
        <taxon>Pseudomonadati</taxon>
        <taxon>Pseudomonadota</taxon>
        <taxon>Alphaproteobacteria</taxon>
        <taxon>Rhodospirillales</taxon>
        <taxon>Azospirillaceae</taxon>
        <taxon>Niveispirillum</taxon>
    </lineage>
</organism>
<dbReference type="InterPro" id="IPR006175">
    <property type="entry name" value="YjgF/YER057c/UK114"/>
</dbReference>
<evidence type="ECO:0000313" key="2">
    <source>
        <dbReference type="Proteomes" id="UP000234752"/>
    </source>
</evidence>
<dbReference type="Proteomes" id="UP000234752">
    <property type="component" value="Chromosome eg_2"/>
</dbReference>
<dbReference type="GO" id="GO:0019239">
    <property type="term" value="F:deaminase activity"/>
    <property type="evidence" value="ECO:0007669"/>
    <property type="project" value="TreeGrafter"/>
</dbReference>
<reference evidence="1 2" key="1">
    <citation type="submission" date="2017-12" db="EMBL/GenBank/DDBJ databases">
        <title>Genomes of bacteria within cyanobacterial aggregates.</title>
        <authorList>
            <person name="Cai H."/>
        </authorList>
    </citation>
    <scope>NUCLEOTIDE SEQUENCE [LARGE SCALE GENOMIC DNA]</scope>
    <source>
        <strain evidence="1 2">TH16</strain>
    </source>
</reference>
<protein>
    <submittedName>
        <fullName evidence="1">RidA family protein</fullName>
    </submittedName>
</protein>
<sequence length="116" mass="12252">MSIAPALSPALSAGDLIFLSGQLAFGADGTIVAPEDVARQTEQVLANLNRVLNGFGLDLSDVVKTTVWLTHTADFPAFNTAYAASFGSHRPARSTVRADLMLPGARVEIDAVAKRR</sequence>
<dbReference type="CDD" id="cd00448">
    <property type="entry name" value="YjgF_YER057c_UK114_family"/>
    <property type="match status" value="1"/>
</dbReference>